<gene>
    <name evidence="2" type="ORF">RFH47_02200</name>
</gene>
<dbReference type="PRINTS" id="PR00081">
    <property type="entry name" value="GDHRDH"/>
</dbReference>
<dbReference type="EC" id="1.-.-.-" evidence="2"/>
<evidence type="ECO:0000256" key="1">
    <source>
        <dbReference type="RuleBase" id="RU000363"/>
    </source>
</evidence>
<dbReference type="SUPFAM" id="SSF51735">
    <property type="entry name" value="NAD(P)-binding Rossmann-fold domains"/>
    <property type="match status" value="1"/>
</dbReference>
<reference evidence="2" key="1">
    <citation type="submission" date="2023-08" db="EMBL/GenBank/DDBJ databases">
        <title>Emergence of clinically-relevant ST2 carbapenem-resistant Acinetobacter baumannii strains in hospital sewages in Zhejiang, East of China.</title>
        <authorList>
            <person name="Kaichao C."/>
            <person name="Zhang R."/>
        </authorList>
    </citation>
    <scope>NUCLEOTIDE SEQUENCE</scope>
    <source>
        <strain evidence="2">M-RB-37</strain>
    </source>
</reference>
<dbReference type="EMBL" id="JAVIDL010000003">
    <property type="protein sequence ID" value="MDQ8934556.1"/>
    <property type="molecule type" value="Genomic_DNA"/>
</dbReference>
<evidence type="ECO:0000313" key="3">
    <source>
        <dbReference type="Proteomes" id="UP001243844"/>
    </source>
</evidence>
<organism evidence="2 3">
    <name type="scientific">Acinetobacter rudis</name>
    <dbReference type="NCBI Taxonomy" id="632955"/>
    <lineage>
        <taxon>Bacteria</taxon>
        <taxon>Pseudomonadati</taxon>
        <taxon>Pseudomonadota</taxon>
        <taxon>Gammaproteobacteria</taxon>
        <taxon>Moraxellales</taxon>
        <taxon>Moraxellaceae</taxon>
        <taxon>Acinetobacter</taxon>
    </lineage>
</organism>
<dbReference type="InterPro" id="IPR036291">
    <property type="entry name" value="NAD(P)-bd_dom_sf"/>
</dbReference>
<keyword evidence="2" id="KW-0560">Oxidoreductase</keyword>
<name>A0AAW8J5R9_9GAMM</name>
<dbReference type="CDD" id="cd05233">
    <property type="entry name" value="SDR_c"/>
    <property type="match status" value="1"/>
</dbReference>
<dbReference type="InterPro" id="IPR052625">
    <property type="entry name" value="Chl_b_Red"/>
</dbReference>
<dbReference type="PANTHER" id="PTHR24314">
    <property type="entry name" value="NON-SPECIFIC LIPID TRANSFER PROTEIN-RELATED"/>
    <property type="match status" value="1"/>
</dbReference>
<dbReference type="RefSeq" id="WP_308980821.1">
    <property type="nucleotide sequence ID" value="NZ_JAVIDL010000003.1"/>
</dbReference>
<dbReference type="Proteomes" id="UP001243844">
    <property type="component" value="Unassembled WGS sequence"/>
</dbReference>
<dbReference type="PANTHER" id="PTHR24314:SF21">
    <property type="entry name" value="CHLOROPHYLL(IDE) B REDUCTASE NYC1, CHLOROPLASTIC-RELATED"/>
    <property type="match status" value="1"/>
</dbReference>
<dbReference type="GO" id="GO:0034256">
    <property type="term" value="F:chlorophyll(ide) b reductase activity"/>
    <property type="evidence" value="ECO:0007669"/>
    <property type="project" value="TreeGrafter"/>
</dbReference>
<evidence type="ECO:0000313" key="2">
    <source>
        <dbReference type="EMBL" id="MDQ8934556.1"/>
    </source>
</evidence>
<sequence length="283" mass="32264">MWRETLNSKQTLANKVVVITGSTRGIGLGLARAFLQMNWSVMLTARHQEQLQAVMSDLSSEFAHNRVHGHVCDVTQVQDLTQLWQEAQAYFGHIDVWINNAGTCNAAKALLEIDNNELKQVIETNVLGCMLGSKVALQGMLKQGFGQIFNMEGWGSRGEWSAGMTAYSTSKRAVAYFTRALYKETRHTAIKVGALSPGMVATDLLIDSWQQGEVKNWRKMKWLFMFVIDPPEPVCRYLAKGMSQNNKNYARIVWMTPWRLALRFLQPYYWRRNPVKDTVLDKL</sequence>
<accession>A0AAW8J5R9</accession>
<dbReference type="PRINTS" id="PR00080">
    <property type="entry name" value="SDRFAMILY"/>
</dbReference>
<comment type="similarity">
    <text evidence="1">Belongs to the short-chain dehydrogenases/reductases (SDR) family.</text>
</comment>
<protein>
    <submittedName>
        <fullName evidence="2">SDR family oxidoreductase</fullName>
        <ecNumber evidence="2">1.-.-.-</ecNumber>
    </submittedName>
</protein>
<dbReference type="AlphaFoldDB" id="A0AAW8J5R9"/>
<dbReference type="InterPro" id="IPR002347">
    <property type="entry name" value="SDR_fam"/>
</dbReference>
<dbReference type="Pfam" id="PF00106">
    <property type="entry name" value="adh_short"/>
    <property type="match status" value="1"/>
</dbReference>
<proteinExistence type="inferred from homology"/>
<dbReference type="GO" id="GO:0010304">
    <property type="term" value="P:PSII associated light-harvesting complex II catabolic process"/>
    <property type="evidence" value="ECO:0007669"/>
    <property type="project" value="TreeGrafter"/>
</dbReference>
<dbReference type="Gene3D" id="3.40.50.720">
    <property type="entry name" value="NAD(P)-binding Rossmann-like Domain"/>
    <property type="match status" value="1"/>
</dbReference>
<comment type="caution">
    <text evidence="2">The sequence shown here is derived from an EMBL/GenBank/DDBJ whole genome shotgun (WGS) entry which is preliminary data.</text>
</comment>
<dbReference type="GO" id="GO:0015996">
    <property type="term" value="P:chlorophyll catabolic process"/>
    <property type="evidence" value="ECO:0007669"/>
    <property type="project" value="TreeGrafter"/>
</dbReference>